<dbReference type="SUPFAM" id="SSF52777">
    <property type="entry name" value="CoA-dependent acyltransferases"/>
    <property type="match status" value="2"/>
</dbReference>
<dbReference type="InterPro" id="IPR001242">
    <property type="entry name" value="Condensation_dom"/>
</dbReference>
<protein>
    <submittedName>
        <fullName evidence="2">Condensation domain-containing protein</fullName>
    </submittedName>
</protein>
<comment type="caution">
    <text evidence="2">The sequence shown here is derived from an EMBL/GenBank/DDBJ whole genome shotgun (WGS) entry which is preliminary data.</text>
</comment>
<dbReference type="RefSeq" id="WP_361707054.1">
    <property type="nucleotide sequence ID" value="NZ_JBEZVE010000020.1"/>
</dbReference>
<evidence type="ECO:0000313" key="3">
    <source>
        <dbReference type="Proteomes" id="UP001550739"/>
    </source>
</evidence>
<dbReference type="Gene3D" id="3.30.559.30">
    <property type="entry name" value="Nonribosomal peptide synthetase, condensation domain"/>
    <property type="match status" value="1"/>
</dbReference>
<evidence type="ECO:0000259" key="1">
    <source>
        <dbReference type="Pfam" id="PF00668"/>
    </source>
</evidence>
<feature type="domain" description="Condensation" evidence="1">
    <location>
        <begin position="13"/>
        <end position="336"/>
    </location>
</feature>
<dbReference type="EMBL" id="JBEZVE010000020">
    <property type="protein sequence ID" value="MEU3785448.1"/>
    <property type="molecule type" value="Genomic_DNA"/>
</dbReference>
<sequence>MNCSAKFSGCQERHGALTLAQAQVLLCTAEEEPAEVNLHAVSKLLPALNVERITVMLGALLERHESLRTVYSAAPEPYQKICGAGEVPVTVHAAEGDPATFAHALGARLRAVPFDPGVDWPLRVAVVTADGAPAYLVLAVCHVALDAAALALLLREWLTLQAGQELPEAAEVRPVDLAVIEASPEGRRRSADSLRYWEGQLRSTPQAMLTLPAAPSSAAAPSVPTSIRRLRIRSHSAAEALGVLAERTRTSRSRIVLTALCALTAHLAGQRRAVAVTISGNRRLPGLTDYVGTVAQDALLSVDTSETTFDGLVHRVRKSAELAYVNSWFDATELRKTIWRVACERGTSFARDCVFNDISSLGLDDWKRAGQEDPRDPAQEIQLDWLPAEPFARGLELWAFRLKGELDLTLSADPSQLRAEDAELFGRGIAALLIEAARRDLPLDEIPAVTGLTAVVRGPRWLMSDGCWINLVDMHELVAAALASLAEPSRPASFQVIPEPDDRLEHRLVCYLTGVSPAWSTTQLARLHTACVSGLHGRRSAMAPHRYVVCDGAPADAADAAAWRELPVLLDTTGRRP</sequence>
<accession>A0ABV2ZT48</accession>
<dbReference type="InterPro" id="IPR023213">
    <property type="entry name" value="CAT-like_dom_sf"/>
</dbReference>
<dbReference type="Pfam" id="PF00668">
    <property type="entry name" value="Condensation"/>
    <property type="match status" value="1"/>
</dbReference>
<dbReference type="Proteomes" id="UP001550739">
    <property type="component" value="Unassembled WGS sequence"/>
</dbReference>
<dbReference type="PANTHER" id="PTHR45527:SF1">
    <property type="entry name" value="FATTY ACID SYNTHASE"/>
    <property type="match status" value="1"/>
</dbReference>
<dbReference type="Gene3D" id="3.30.559.10">
    <property type="entry name" value="Chloramphenicol acetyltransferase-like domain"/>
    <property type="match status" value="1"/>
</dbReference>
<organism evidence="2 3">
    <name type="scientific">Streptomyces sp. 900129855</name>
    <dbReference type="NCBI Taxonomy" id="3155129"/>
    <lineage>
        <taxon>Bacteria</taxon>
        <taxon>Bacillati</taxon>
        <taxon>Actinomycetota</taxon>
        <taxon>Actinomycetes</taxon>
        <taxon>Kitasatosporales</taxon>
        <taxon>Streptomycetaceae</taxon>
        <taxon>Streptomyces</taxon>
    </lineage>
</organism>
<name>A0ABV2ZT48_9ACTN</name>
<reference evidence="2 3" key="1">
    <citation type="submission" date="2024-06" db="EMBL/GenBank/DDBJ databases">
        <title>The Natural Products Discovery Center: Release of the First 8490 Sequenced Strains for Exploring Actinobacteria Biosynthetic Diversity.</title>
        <authorList>
            <person name="Kalkreuter E."/>
            <person name="Kautsar S.A."/>
            <person name="Yang D."/>
            <person name="Bader C.D."/>
            <person name="Teijaro C.N."/>
            <person name="Fluegel L."/>
            <person name="Davis C.M."/>
            <person name="Simpson J.R."/>
            <person name="Lauterbach L."/>
            <person name="Steele A.D."/>
            <person name="Gui C."/>
            <person name="Meng S."/>
            <person name="Li G."/>
            <person name="Viehrig K."/>
            <person name="Ye F."/>
            <person name="Su P."/>
            <person name="Kiefer A.F."/>
            <person name="Nichols A."/>
            <person name="Cepeda A.J."/>
            <person name="Yan W."/>
            <person name="Fan B."/>
            <person name="Jiang Y."/>
            <person name="Adhikari A."/>
            <person name="Zheng C.-J."/>
            <person name="Schuster L."/>
            <person name="Cowan T.M."/>
            <person name="Smanski M.J."/>
            <person name="Chevrette M.G."/>
            <person name="De Carvalho L.P.S."/>
            <person name="Shen B."/>
        </authorList>
    </citation>
    <scope>NUCLEOTIDE SEQUENCE [LARGE SCALE GENOMIC DNA]</scope>
    <source>
        <strain evidence="2 3">NPDC033843</strain>
    </source>
</reference>
<dbReference type="PANTHER" id="PTHR45527">
    <property type="entry name" value="NONRIBOSOMAL PEPTIDE SYNTHETASE"/>
    <property type="match status" value="1"/>
</dbReference>
<proteinExistence type="predicted"/>
<gene>
    <name evidence="2" type="ORF">AB0E89_33755</name>
</gene>
<keyword evidence="3" id="KW-1185">Reference proteome</keyword>
<evidence type="ECO:0000313" key="2">
    <source>
        <dbReference type="EMBL" id="MEU3785448.1"/>
    </source>
</evidence>